<reference evidence="1 2" key="1">
    <citation type="submission" date="2020-02" db="EMBL/GenBank/DDBJ databases">
        <authorList>
            <person name="Ferguson B K."/>
        </authorList>
    </citation>
    <scope>NUCLEOTIDE SEQUENCE [LARGE SCALE GENOMIC DNA]</scope>
</reference>
<dbReference type="AlphaFoldDB" id="A0A6H5IHN0"/>
<organism evidence="1 2">
    <name type="scientific">Trichogramma brassicae</name>
    <dbReference type="NCBI Taxonomy" id="86971"/>
    <lineage>
        <taxon>Eukaryota</taxon>
        <taxon>Metazoa</taxon>
        <taxon>Ecdysozoa</taxon>
        <taxon>Arthropoda</taxon>
        <taxon>Hexapoda</taxon>
        <taxon>Insecta</taxon>
        <taxon>Pterygota</taxon>
        <taxon>Neoptera</taxon>
        <taxon>Endopterygota</taxon>
        <taxon>Hymenoptera</taxon>
        <taxon>Apocrita</taxon>
        <taxon>Proctotrupomorpha</taxon>
        <taxon>Chalcidoidea</taxon>
        <taxon>Trichogrammatidae</taxon>
        <taxon>Trichogramma</taxon>
    </lineage>
</organism>
<dbReference type="Proteomes" id="UP000479190">
    <property type="component" value="Unassembled WGS sequence"/>
</dbReference>
<protein>
    <submittedName>
        <fullName evidence="1">Uncharacterized protein</fullName>
    </submittedName>
</protein>
<evidence type="ECO:0000313" key="1">
    <source>
        <dbReference type="EMBL" id="CAB0036996.1"/>
    </source>
</evidence>
<gene>
    <name evidence="1" type="ORF">TBRA_LOCUS8833</name>
</gene>
<dbReference type="EMBL" id="CADCXV010000840">
    <property type="protein sequence ID" value="CAB0036996.1"/>
    <property type="molecule type" value="Genomic_DNA"/>
</dbReference>
<dbReference type="OrthoDB" id="6021021at2759"/>
<evidence type="ECO:0000313" key="2">
    <source>
        <dbReference type="Proteomes" id="UP000479190"/>
    </source>
</evidence>
<sequence length="224" mass="25965">MFLRYSRDCKNDPASTTSVKIFKSTSNPSLARTTASVTPQFNEPRDECVSCVYTACVQTRRSKRLHFWTGFRGDADAAHLAEIRADAHGNDDRNDDPSDFQSQFSRCDNLQLQQGVQAPSDGIRPRDVREIVYLSNLRCIKYLIIFYRRRKKGLNDTEVLNFFLSLPKLIRPDFILYDNRRAIDFLASENVTIEDIMYNVSAANRWIYIDVVNNNITHTRRKKL</sequence>
<keyword evidence="2" id="KW-1185">Reference proteome</keyword>
<proteinExistence type="predicted"/>
<accession>A0A6H5IHN0</accession>
<name>A0A6H5IHN0_9HYME</name>